<gene>
    <name evidence="2" type="ORF">ERS007661_00625</name>
</gene>
<evidence type="ECO:0000256" key="1">
    <source>
        <dbReference type="SAM" id="MobiDB-lite"/>
    </source>
</evidence>
<evidence type="ECO:0000313" key="3">
    <source>
        <dbReference type="Proteomes" id="UP000039217"/>
    </source>
</evidence>
<name>A0A655D1H5_MYCTX</name>
<proteinExistence type="predicted"/>
<dbReference type="EMBL" id="CQQC01000133">
    <property type="protein sequence ID" value="CNU41128.1"/>
    <property type="molecule type" value="Genomic_DNA"/>
</dbReference>
<accession>A0A655D1H5</accession>
<dbReference type="Proteomes" id="UP000039217">
    <property type="component" value="Unassembled WGS sequence"/>
</dbReference>
<dbReference type="AlphaFoldDB" id="A0A655D1H5"/>
<reference evidence="2 3" key="1">
    <citation type="submission" date="2015-03" db="EMBL/GenBank/DDBJ databases">
        <authorList>
            <consortium name="Pathogen Informatics"/>
        </authorList>
    </citation>
    <scope>NUCLEOTIDE SEQUENCE [LARGE SCALE GENOMIC DNA]</scope>
    <source>
        <strain evidence="2 3">D00501624</strain>
    </source>
</reference>
<feature type="region of interest" description="Disordered" evidence="1">
    <location>
        <begin position="54"/>
        <end position="76"/>
    </location>
</feature>
<sequence length="76" mass="7697">MVVPSCSITIADLASTPWRPALAIAANSGGMVASTTAHGDATIMNVMARSNARCRVSPHSGGTANTARVTATMPIE</sequence>
<evidence type="ECO:0000313" key="2">
    <source>
        <dbReference type="EMBL" id="CNU41128.1"/>
    </source>
</evidence>
<organism evidence="2 3">
    <name type="scientific">Mycobacterium tuberculosis</name>
    <dbReference type="NCBI Taxonomy" id="1773"/>
    <lineage>
        <taxon>Bacteria</taxon>
        <taxon>Bacillati</taxon>
        <taxon>Actinomycetota</taxon>
        <taxon>Actinomycetes</taxon>
        <taxon>Mycobacteriales</taxon>
        <taxon>Mycobacteriaceae</taxon>
        <taxon>Mycobacterium</taxon>
        <taxon>Mycobacterium tuberculosis complex</taxon>
    </lineage>
</organism>
<protein>
    <submittedName>
        <fullName evidence="2">Uncharacterized protein</fullName>
    </submittedName>
</protein>
<feature type="compositionally biased region" description="Polar residues" evidence="1">
    <location>
        <begin position="60"/>
        <end position="69"/>
    </location>
</feature>